<reference evidence="9 10" key="1">
    <citation type="submission" date="2016-11" db="EMBL/GenBank/DDBJ databases">
        <authorList>
            <person name="Jaros S."/>
            <person name="Januszkiewicz K."/>
            <person name="Wedrychowicz H."/>
        </authorList>
    </citation>
    <scope>NUCLEOTIDE SEQUENCE [LARGE SCALE GENOMIC DNA]</scope>
    <source>
        <strain evidence="9 10">DSM 4740</strain>
    </source>
</reference>
<feature type="transmembrane region" description="Helical" evidence="7">
    <location>
        <begin position="479"/>
        <end position="497"/>
    </location>
</feature>
<dbReference type="InterPro" id="IPR000060">
    <property type="entry name" value="BCCT_transptr"/>
</dbReference>
<keyword evidence="5 7" id="KW-1133">Transmembrane helix</keyword>
<feature type="transmembrane region" description="Helical" evidence="7">
    <location>
        <begin position="453"/>
        <end position="473"/>
    </location>
</feature>
<protein>
    <submittedName>
        <fullName evidence="9">BCCT, betaine/carnitine/choline family transporter</fullName>
    </submittedName>
</protein>
<dbReference type="Proteomes" id="UP000184123">
    <property type="component" value="Unassembled WGS sequence"/>
</dbReference>
<dbReference type="EMBL" id="BJXU01000085">
    <property type="protein sequence ID" value="GEN24256.1"/>
    <property type="molecule type" value="Genomic_DNA"/>
</dbReference>
<keyword evidence="4 7" id="KW-0812">Transmembrane</keyword>
<feature type="transmembrane region" description="Helical" evidence="7">
    <location>
        <begin position="139"/>
        <end position="162"/>
    </location>
</feature>
<evidence type="ECO:0000256" key="3">
    <source>
        <dbReference type="ARBA" id="ARBA00022475"/>
    </source>
</evidence>
<gene>
    <name evidence="8" type="ORF">HCU01_22050</name>
    <name evidence="9" type="ORF">SAMN05660971_03048</name>
</gene>
<proteinExistence type="predicted"/>
<organism evidence="9 10">
    <name type="scientific">Halomonas cupida</name>
    <dbReference type="NCBI Taxonomy" id="44933"/>
    <lineage>
        <taxon>Bacteria</taxon>
        <taxon>Pseudomonadati</taxon>
        <taxon>Pseudomonadota</taxon>
        <taxon>Gammaproteobacteria</taxon>
        <taxon>Oceanospirillales</taxon>
        <taxon>Halomonadaceae</taxon>
        <taxon>Halomonas</taxon>
    </lineage>
</organism>
<evidence type="ECO:0000256" key="2">
    <source>
        <dbReference type="ARBA" id="ARBA00022448"/>
    </source>
</evidence>
<dbReference type="PANTHER" id="PTHR30047">
    <property type="entry name" value="HIGH-AFFINITY CHOLINE TRANSPORT PROTEIN-RELATED"/>
    <property type="match status" value="1"/>
</dbReference>
<feature type="transmembrane region" description="Helical" evidence="7">
    <location>
        <begin position="397"/>
        <end position="422"/>
    </location>
</feature>
<evidence type="ECO:0000313" key="9">
    <source>
        <dbReference type="EMBL" id="SHM46263.1"/>
    </source>
</evidence>
<dbReference type="GO" id="GO:0022857">
    <property type="term" value="F:transmembrane transporter activity"/>
    <property type="evidence" value="ECO:0007669"/>
    <property type="project" value="InterPro"/>
</dbReference>
<evidence type="ECO:0000313" key="10">
    <source>
        <dbReference type="Proteomes" id="UP000184123"/>
    </source>
</evidence>
<dbReference type="PANTHER" id="PTHR30047:SF11">
    <property type="entry name" value="L-CARNITINE_GAMMA-BUTYROBETAINE ANTIPORTER"/>
    <property type="match status" value="1"/>
</dbReference>
<comment type="subcellular location">
    <subcellularLocation>
        <location evidence="1">Cell membrane</location>
        <topology evidence="1">Multi-pass membrane protein</topology>
    </subcellularLocation>
</comment>
<dbReference type="RefSeq" id="WP_073436070.1">
    <property type="nucleotide sequence ID" value="NZ_BJXU01000085.1"/>
</dbReference>
<accession>A0A1M7J031</accession>
<dbReference type="GO" id="GO:0005886">
    <property type="term" value="C:plasma membrane"/>
    <property type="evidence" value="ECO:0007669"/>
    <property type="project" value="UniProtKB-SubCell"/>
</dbReference>
<evidence type="ECO:0000256" key="6">
    <source>
        <dbReference type="ARBA" id="ARBA00023136"/>
    </source>
</evidence>
<evidence type="ECO:0000313" key="11">
    <source>
        <dbReference type="Proteomes" id="UP000321726"/>
    </source>
</evidence>
<dbReference type="STRING" id="44933.SAMN05660971_03048"/>
<evidence type="ECO:0000256" key="1">
    <source>
        <dbReference type="ARBA" id="ARBA00004651"/>
    </source>
</evidence>
<dbReference type="AlphaFoldDB" id="A0A1M7J031"/>
<feature type="transmembrane region" description="Helical" evidence="7">
    <location>
        <begin position="263"/>
        <end position="287"/>
    </location>
</feature>
<feature type="transmembrane region" description="Helical" evidence="7">
    <location>
        <begin position="229"/>
        <end position="251"/>
    </location>
</feature>
<keyword evidence="3" id="KW-1003">Cell membrane</keyword>
<dbReference type="Proteomes" id="UP000321726">
    <property type="component" value="Unassembled WGS sequence"/>
</dbReference>
<keyword evidence="11" id="KW-1185">Reference proteome</keyword>
<keyword evidence="2" id="KW-0813">Transport</keyword>
<name>A0A1M7J031_9GAMM</name>
<feature type="transmembrane region" description="Helical" evidence="7">
    <location>
        <begin position="90"/>
        <end position="115"/>
    </location>
</feature>
<feature type="transmembrane region" description="Helical" evidence="7">
    <location>
        <begin position="351"/>
        <end position="377"/>
    </location>
</feature>
<dbReference type="EMBL" id="FRCA01000008">
    <property type="protein sequence ID" value="SHM46263.1"/>
    <property type="molecule type" value="Genomic_DNA"/>
</dbReference>
<evidence type="ECO:0000313" key="8">
    <source>
        <dbReference type="EMBL" id="GEN24256.1"/>
    </source>
</evidence>
<feature type="transmembrane region" description="Helical" evidence="7">
    <location>
        <begin position="50"/>
        <end position="69"/>
    </location>
</feature>
<evidence type="ECO:0000256" key="4">
    <source>
        <dbReference type="ARBA" id="ARBA00022692"/>
    </source>
</evidence>
<feature type="transmembrane region" description="Helical" evidence="7">
    <location>
        <begin position="183"/>
        <end position="209"/>
    </location>
</feature>
<reference evidence="8 11" key="2">
    <citation type="submission" date="2019-07" db="EMBL/GenBank/DDBJ databases">
        <title>Whole genome shotgun sequence of Halomonas cupida NBRC 102219.</title>
        <authorList>
            <person name="Hosoyama A."/>
            <person name="Uohara A."/>
            <person name="Ohji S."/>
            <person name="Ichikawa N."/>
        </authorList>
    </citation>
    <scope>NUCLEOTIDE SEQUENCE [LARGE SCALE GENOMIC DNA]</scope>
    <source>
        <strain evidence="8 11">NBRC 102219</strain>
    </source>
</reference>
<keyword evidence="6 7" id="KW-0472">Membrane</keyword>
<dbReference type="Pfam" id="PF02028">
    <property type="entry name" value="BCCT"/>
    <property type="match status" value="1"/>
</dbReference>
<evidence type="ECO:0000256" key="7">
    <source>
        <dbReference type="SAM" id="Phobius"/>
    </source>
</evidence>
<feature type="transmembrane region" description="Helical" evidence="7">
    <location>
        <begin position="321"/>
        <end position="339"/>
    </location>
</feature>
<sequence length="525" mass="56512">MNKPSLTINHRITWPALLILVIYCIPMVVWQEESLGVLNAIFAVIVDYGGNFYVWFSILMTLASLYFICTKYGSVVLGAPDSKPRFGWGAYLSIIVAMGIGSTIMRTGVITWAPIAQAPPLGLEPLTESALAFGNAYGMYLWSFQTFAIFSMGAPAIGYLLYVRRTPVLRMSEIYRCIFGNRFVDGAGGIVVDILFLVAIVAGAATFLGLGTPIVTAIVAKILGVESSFALTFCVTLVWIVLFTASVMLGLEKGIKVLSSVNMYVAAMLGVFIIIAGPTTFIFGFFFDTLASLASNFHAFVINTPEPPGVEGAFDVQRYTIFWWAYGATWSLLHSIFAAKISEGRTIRQLLLSYLLAPLALAWIATAILGGLGAGVFSDGSVPVMEILNDKGQMAAIAEIVGSVTGGLLTLVVFSILTMTFFATTLDSTTFSVSAYTDTNDMHKQDPSGSIRLMWSLIISVIALVLMKVGGLAPLEVTSGLLGLPIVFIQLSAVYAAKKMMDEDEAWKYNVRGAPTRVTSSGSAE</sequence>
<feature type="transmembrane region" description="Helical" evidence="7">
    <location>
        <begin position="12"/>
        <end position="30"/>
    </location>
</feature>
<evidence type="ECO:0000256" key="5">
    <source>
        <dbReference type="ARBA" id="ARBA00022989"/>
    </source>
</evidence>